<dbReference type="Proteomes" id="UP000502823">
    <property type="component" value="Unassembled WGS sequence"/>
</dbReference>
<dbReference type="Pfam" id="PF00001">
    <property type="entry name" value="7tm_1"/>
    <property type="match status" value="1"/>
</dbReference>
<evidence type="ECO:0000313" key="13">
    <source>
        <dbReference type="Proteomes" id="UP000502823"/>
    </source>
</evidence>
<dbReference type="OrthoDB" id="5987936at2759"/>
<protein>
    <recommendedName>
        <fullName evidence="11">G-protein coupled receptors family 1 profile domain-containing protein</fullName>
    </recommendedName>
</protein>
<evidence type="ECO:0000256" key="10">
    <source>
        <dbReference type="SAM" id="Phobius"/>
    </source>
</evidence>
<reference evidence="13" key="1">
    <citation type="submission" date="2020-01" db="EMBL/GenBank/DDBJ databases">
        <title>Draft genome sequence of the Termite Coptotermes fromosanus.</title>
        <authorList>
            <person name="Itakura S."/>
            <person name="Yosikawa Y."/>
            <person name="Umezawa K."/>
        </authorList>
    </citation>
    <scope>NUCLEOTIDE SEQUENCE [LARGE SCALE GENOMIC DNA]</scope>
</reference>
<evidence type="ECO:0000256" key="3">
    <source>
        <dbReference type="ARBA" id="ARBA00022692"/>
    </source>
</evidence>
<accession>A0A6L2PIA4</accession>
<dbReference type="InParanoid" id="A0A6L2PIA4"/>
<evidence type="ECO:0000256" key="2">
    <source>
        <dbReference type="ARBA" id="ARBA00010663"/>
    </source>
</evidence>
<dbReference type="PANTHER" id="PTHR45695:SF15">
    <property type="entry name" value="OPSIN RH2"/>
    <property type="match status" value="1"/>
</dbReference>
<comment type="subcellular location">
    <subcellularLocation>
        <location evidence="1">Membrane</location>
        <topology evidence="1">Multi-pass membrane protein</topology>
    </subcellularLocation>
</comment>
<dbReference type="InterPro" id="IPR017452">
    <property type="entry name" value="GPCR_Rhodpsn_7TM"/>
</dbReference>
<evidence type="ECO:0000256" key="4">
    <source>
        <dbReference type="ARBA" id="ARBA00022989"/>
    </source>
</evidence>
<feature type="non-terminal residue" evidence="12">
    <location>
        <position position="179"/>
    </location>
</feature>
<keyword evidence="7 9" id="KW-0675">Receptor</keyword>
<dbReference type="PRINTS" id="PR00237">
    <property type="entry name" value="GPCRRHODOPSN"/>
</dbReference>
<evidence type="ECO:0000256" key="5">
    <source>
        <dbReference type="ARBA" id="ARBA00023040"/>
    </source>
</evidence>
<keyword evidence="4 10" id="KW-1133">Transmembrane helix</keyword>
<dbReference type="AlphaFoldDB" id="A0A6L2PIA4"/>
<gene>
    <name evidence="12" type="ORF">Cfor_08623</name>
</gene>
<evidence type="ECO:0000259" key="11">
    <source>
        <dbReference type="PROSITE" id="PS50262"/>
    </source>
</evidence>
<keyword evidence="13" id="KW-1185">Reference proteome</keyword>
<evidence type="ECO:0000256" key="7">
    <source>
        <dbReference type="ARBA" id="ARBA00023170"/>
    </source>
</evidence>
<keyword evidence="8 9" id="KW-0807">Transducer</keyword>
<proteinExistence type="inferred from homology"/>
<sequence>MGKVNLYRKLSHVCQWRHQRRPKNWLYMFVQAGRPSTVGGTLTVSVGVSVLTLTFISVDRWYAICFPLKFKSTTGRAKTAIIIIWLLALAVDIPELMVLQTQHSKELRVETLYFTQCGSSWSERSELTFHILKAVLLYTVPLVFMSVAYCQIVMVLWRSDNIPGHTETMNYYGTAACNS</sequence>
<evidence type="ECO:0000256" key="9">
    <source>
        <dbReference type="RuleBase" id="RU000688"/>
    </source>
</evidence>
<dbReference type="PROSITE" id="PS50262">
    <property type="entry name" value="G_PROTEIN_RECEP_F1_2"/>
    <property type="match status" value="1"/>
</dbReference>
<keyword evidence="5 9" id="KW-0297">G-protein coupled receptor</keyword>
<feature type="domain" description="G-protein coupled receptors family 1 profile" evidence="11">
    <location>
        <begin position="48"/>
        <end position="179"/>
    </location>
</feature>
<feature type="transmembrane region" description="Helical" evidence="10">
    <location>
        <begin position="79"/>
        <end position="99"/>
    </location>
</feature>
<dbReference type="PANTHER" id="PTHR45695">
    <property type="entry name" value="LEUCOKININ RECEPTOR-RELATED"/>
    <property type="match status" value="1"/>
</dbReference>
<feature type="transmembrane region" description="Helical" evidence="10">
    <location>
        <begin position="135"/>
        <end position="157"/>
    </location>
</feature>
<comment type="caution">
    <text evidence="12">The sequence shown here is derived from an EMBL/GenBank/DDBJ whole genome shotgun (WGS) entry which is preliminary data.</text>
</comment>
<feature type="transmembrane region" description="Helical" evidence="10">
    <location>
        <begin position="38"/>
        <end position="58"/>
    </location>
</feature>
<organism evidence="12 13">
    <name type="scientific">Coptotermes formosanus</name>
    <name type="common">Formosan subterranean termite</name>
    <dbReference type="NCBI Taxonomy" id="36987"/>
    <lineage>
        <taxon>Eukaryota</taxon>
        <taxon>Metazoa</taxon>
        <taxon>Ecdysozoa</taxon>
        <taxon>Arthropoda</taxon>
        <taxon>Hexapoda</taxon>
        <taxon>Insecta</taxon>
        <taxon>Pterygota</taxon>
        <taxon>Neoptera</taxon>
        <taxon>Polyneoptera</taxon>
        <taxon>Dictyoptera</taxon>
        <taxon>Blattodea</taxon>
        <taxon>Blattoidea</taxon>
        <taxon>Termitoidae</taxon>
        <taxon>Rhinotermitidae</taxon>
        <taxon>Coptotermes</taxon>
    </lineage>
</organism>
<dbReference type="SUPFAM" id="SSF81321">
    <property type="entry name" value="Family A G protein-coupled receptor-like"/>
    <property type="match status" value="1"/>
</dbReference>
<dbReference type="GO" id="GO:0005886">
    <property type="term" value="C:plasma membrane"/>
    <property type="evidence" value="ECO:0007669"/>
    <property type="project" value="TreeGrafter"/>
</dbReference>
<evidence type="ECO:0000313" key="12">
    <source>
        <dbReference type="EMBL" id="GFG31150.1"/>
    </source>
</evidence>
<evidence type="ECO:0000256" key="8">
    <source>
        <dbReference type="ARBA" id="ARBA00023224"/>
    </source>
</evidence>
<dbReference type="PROSITE" id="PS00237">
    <property type="entry name" value="G_PROTEIN_RECEP_F1_1"/>
    <property type="match status" value="1"/>
</dbReference>
<keyword evidence="6 10" id="KW-0472">Membrane</keyword>
<comment type="similarity">
    <text evidence="2 9">Belongs to the G-protein coupled receptor 1 family.</text>
</comment>
<evidence type="ECO:0000256" key="1">
    <source>
        <dbReference type="ARBA" id="ARBA00004141"/>
    </source>
</evidence>
<dbReference type="EMBL" id="BLKM01000284">
    <property type="protein sequence ID" value="GFG31150.1"/>
    <property type="molecule type" value="Genomic_DNA"/>
</dbReference>
<keyword evidence="3 9" id="KW-0812">Transmembrane</keyword>
<dbReference type="InterPro" id="IPR000276">
    <property type="entry name" value="GPCR_Rhodpsn"/>
</dbReference>
<dbReference type="Gene3D" id="1.20.1070.10">
    <property type="entry name" value="Rhodopsin 7-helix transmembrane proteins"/>
    <property type="match status" value="1"/>
</dbReference>
<name>A0A6L2PIA4_COPFO</name>
<evidence type="ECO:0000256" key="6">
    <source>
        <dbReference type="ARBA" id="ARBA00023136"/>
    </source>
</evidence>
<dbReference type="GO" id="GO:0004930">
    <property type="term" value="F:G protein-coupled receptor activity"/>
    <property type="evidence" value="ECO:0007669"/>
    <property type="project" value="UniProtKB-KW"/>
</dbReference>